<protein>
    <submittedName>
        <fullName evidence="2">Ubiquitin-conjugating enzyme family protein</fullName>
    </submittedName>
</protein>
<dbReference type="CDD" id="cd23799">
    <property type="entry name" value="UBCc_UBE2J"/>
    <property type="match status" value="1"/>
</dbReference>
<dbReference type="VEuPathDB" id="AmoebaDB:EHI5A_127100"/>
<dbReference type="PANTHER" id="PTHR24067">
    <property type="entry name" value="UBIQUITIN-CONJUGATING ENZYME E2"/>
    <property type="match status" value="1"/>
</dbReference>
<dbReference type="Pfam" id="PF00179">
    <property type="entry name" value="UQ_con"/>
    <property type="match status" value="1"/>
</dbReference>
<proteinExistence type="predicted"/>
<feature type="domain" description="UBC core" evidence="1">
    <location>
        <begin position="7"/>
        <end position="159"/>
    </location>
</feature>
<dbReference type="FunFam" id="3.10.110.10:FF:000149">
    <property type="entry name" value="Ubiquitin-conjugating enzyme family protein"/>
    <property type="match status" value="1"/>
</dbReference>
<dbReference type="InterPro" id="IPR000608">
    <property type="entry name" value="UBC"/>
</dbReference>
<dbReference type="VEuPathDB" id="AmoebaDB:EHI_150370"/>
<dbReference type="SMART" id="SM00212">
    <property type="entry name" value="UBCc"/>
    <property type="match status" value="1"/>
</dbReference>
<dbReference type="AlphaFoldDB" id="A0A5K1VG83"/>
<organism evidence="2 3">
    <name type="scientific">Entamoeba histolytica</name>
    <dbReference type="NCBI Taxonomy" id="5759"/>
    <lineage>
        <taxon>Eukaryota</taxon>
        <taxon>Amoebozoa</taxon>
        <taxon>Evosea</taxon>
        <taxon>Archamoebae</taxon>
        <taxon>Mastigamoebida</taxon>
        <taxon>Entamoebidae</taxon>
        <taxon>Entamoeba</taxon>
    </lineage>
</organism>
<sequence length="159" mass="18421">MNQASPICRKKISIEMKQCQQQKDPLIIQRFDPNNILNCYYIFIGPKDTPYEGGMYFGKVTLPFDYPFRPPSIEMFTPSGRFKPNQKICISISNFHPETWSPSYNVFSVLMGLLSFMTGTDCGVGSFNDSDSKKRQYAKDSIRWNQGFKLFQDVFPEYC</sequence>
<dbReference type="OMA" id="ICISISD"/>
<evidence type="ECO:0000259" key="1">
    <source>
        <dbReference type="PROSITE" id="PS50127"/>
    </source>
</evidence>
<accession>A0A5K1VG83</accession>
<dbReference type="SUPFAM" id="SSF54495">
    <property type="entry name" value="UBC-like"/>
    <property type="match status" value="1"/>
</dbReference>
<name>A0A5K1VG83_ENTHI</name>
<dbReference type="Proteomes" id="UP000078387">
    <property type="component" value="Unassembled WGS sequence"/>
</dbReference>
<evidence type="ECO:0000313" key="3">
    <source>
        <dbReference type="Proteomes" id="UP000078387"/>
    </source>
</evidence>
<gene>
    <name evidence="2" type="ORF">CL6EHI_150370</name>
</gene>
<dbReference type="VEuPathDB" id="AmoebaDB:EHI7A_096520"/>
<dbReference type="VEuPathDB" id="AmoebaDB:KM1_160470"/>
<dbReference type="EMBL" id="BDEQ01000001">
    <property type="protein sequence ID" value="GAT95298.1"/>
    <property type="molecule type" value="Genomic_DNA"/>
</dbReference>
<dbReference type="InterPro" id="IPR050113">
    <property type="entry name" value="Ub_conjugating_enzyme"/>
</dbReference>
<dbReference type="Gene3D" id="3.10.110.10">
    <property type="entry name" value="Ubiquitin Conjugating Enzyme"/>
    <property type="match status" value="1"/>
</dbReference>
<dbReference type="VEuPathDB" id="AmoebaDB:EHI8A_100970"/>
<evidence type="ECO:0000313" key="2">
    <source>
        <dbReference type="EMBL" id="GAT95298.1"/>
    </source>
</evidence>
<comment type="caution">
    <text evidence="2">The sequence shown here is derived from an EMBL/GenBank/DDBJ whole genome shotgun (WGS) entry which is preliminary data.</text>
</comment>
<dbReference type="PROSITE" id="PS50127">
    <property type="entry name" value="UBC_2"/>
    <property type="match status" value="1"/>
</dbReference>
<dbReference type="InterPro" id="IPR016135">
    <property type="entry name" value="UBQ-conjugating_enzyme/RWD"/>
</dbReference>
<reference evidence="2 3" key="1">
    <citation type="submission" date="2016-05" db="EMBL/GenBank/DDBJ databases">
        <title>First whole genome sequencing of Entamoeba histolytica HM1:IMSS-clone-6.</title>
        <authorList>
            <person name="Mukherjee Avik.K."/>
            <person name="Izumyama S."/>
            <person name="Nakada-Tsukui K."/>
            <person name="Nozaki T."/>
        </authorList>
    </citation>
    <scope>NUCLEOTIDE SEQUENCE [LARGE SCALE GENOMIC DNA]</scope>
    <source>
        <strain evidence="2 3">HM1:IMSS clone 6</strain>
    </source>
</reference>